<name>A0A414FX65_9ACTN</name>
<evidence type="ECO:0000256" key="4">
    <source>
        <dbReference type="ARBA" id="ARBA00022801"/>
    </source>
</evidence>
<proteinExistence type="inferred from homology"/>
<comment type="similarity">
    <text evidence="1">Belongs to the isochorismatase family.</text>
</comment>
<dbReference type="RefSeq" id="WP_118271911.1">
    <property type="nucleotide sequence ID" value="NZ_QSJI01000003.1"/>
</dbReference>
<accession>A0A414FX65</accession>
<dbReference type="PANTHER" id="PTHR11080">
    <property type="entry name" value="PYRAZINAMIDASE/NICOTINAMIDASE"/>
    <property type="match status" value="1"/>
</dbReference>
<evidence type="ECO:0000313" key="10">
    <source>
        <dbReference type="Proteomes" id="UP000286050"/>
    </source>
</evidence>
<organism evidence="9 10">
    <name type="scientific">Collinsella intestinalis</name>
    <dbReference type="NCBI Taxonomy" id="147207"/>
    <lineage>
        <taxon>Bacteria</taxon>
        <taxon>Bacillati</taxon>
        <taxon>Actinomycetota</taxon>
        <taxon>Coriobacteriia</taxon>
        <taxon>Coriobacteriales</taxon>
        <taxon>Coriobacteriaceae</taxon>
        <taxon>Collinsella</taxon>
    </lineage>
</organism>
<dbReference type="Pfam" id="PF00857">
    <property type="entry name" value="Isochorismatase"/>
    <property type="match status" value="1"/>
</dbReference>
<dbReference type="AlphaFoldDB" id="A0A414FX65"/>
<evidence type="ECO:0000256" key="3">
    <source>
        <dbReference type="ARBA" id="ARBA00022723"/>
    </source>
</evidence>
<keyword evidence="4 9" id="KW-0378">Hydrolase</keyword>
<sequence length="176" mass="18534">MSNSYLIVIDMQNDFIDGALGTPEAQAIVEAVAQRASSFDGTVVFTKDTHGSDYAATQEGRNLPVPHCITGTTGWELAPTLETIRARRSAPVFEKPSFGSLDLARWLVAQNNAAPIDSIELCGLCTDICVVSNALTIKAHLPEVPLAVNPSLCAGVTPAAHDAAIATMASCQVQIL</sequence>
<protein>
    <recommendedName>
        <fullName evidence="6">nicotinamidase</fullName>
        <ecNumber evidence="6">3.5.1.19</ecNumber>
    </recommendedName>
    <alternativeName>
        <fullName evidence="7">Nicotinamide deamidase</fullName>
    </alternativeName>
</protein>
<evidence type="ECO:0000256" key="7">
    <source>
        <dbReference type="ARBA" id="ARBA00043224"/>
    </source>
</evidence>
<evidence type="ECO:0000256" key="6">
    <source>
        <dbReference type="ARBA" id="ARBA00039017"/>
    </source>
</evidence>
<dbReference type="InterPro" id="IPR052347">
    <property type="entry name" value="Isochorismatase_Nicotinamidase"/>
</dbReference>
<dbReference type="CDD" id="cd00431">
    <property type="entry name" value="cysteine_hydrolases"/>
    <property type="match status" value="1"/>
</dbReference>
<evidence type="ECO:0000256" key="2">
    <source>
        <dbReference type="ARBA" id="ARBA00022642"/>
    </source>
</evidence>
<dbReference type="GO" id="GO:0019363">
    <property type="term" value="P:pyridine nucleotide biosynthetic process"/>
    <property type="evidence" value="ECO:0007669"/>
    <property type="project" value="UniProtKB-KW"/>
</dbReference>
<dbReference type="InterPro" id="IPR000868">
    <property type="entry name" value="Isochorismatase-like_dom"/>
</dbReference>
<evidence type="ECO:0000256" key="5">
    <source>
        <dbReference type="ARBA" id="ARBA00037900"/>
    </source>
</evidence>
<reference evidence="9 10" key="1">
    <citation type="submission" date="2018-08" db="EMBL/GenBank/DDBJ databases">
        <title>A genome reference for cultivated species of the human gut microbiota.</title>
        <authorList>
            <person name="Zou Y."/>
            <person name="Xue W."/>
            <person name="Luo G."/>
        </authorList>
    </citation>
    <scope>NUCLEOTIDE SEQUENCE [LARGE SCALE GENOMIC DNA]</scope>
    <source>
        <strain evidence="9 10">AM30-5LB</strain>
    </source>
</reference>
<dbReference type="EMBL" id="QSJI01000003">
    <property type="protein sequence ID" value="RHD56060.1"/>
    <property type="molecule type" value="Genomic_DNA"/>
</dbReference>
<dbReference type="EC" id="3.5.1.19" evidence="6"/>
<feature type="domain" description="Isochorismatase-like" evidence="8">
    <location>
        <begin position="5"/>
        <end position="173"/>
    </location>
</feature>
<evidence type="ECO:0000256" key="1">
    <source>
        <dbReference type="ARBA" id="ARBA00006336"/>
    </source>
</evidence>
<comment type="caution">
    <text evidence="9">The sequence shown here is derived from an EMBL/GenBank/DDBJ whole genome shotgun (WGS) entry which is preliminary data.</text>
</comment>
<evidence type="ECO:0000259" key="8">
    <source>
        <dbReference type="Pfam" id="PF00857"/>
    </source>
</evidence>
<dbReference type="Proteomes" id="UP000286050">
    <property type="component" value="Unassembled WGS sequence"/>
</dbReference>
<dbReference type="Gene3D" id="3.40.50.850">
    <property type="entry name" value="Isochorismatase-like"/>
    <property type="match status" value="1"/>
</dbReference>
<keyword evidence="3" id="KW-0479">Metal-binding</keyword>
<keyword evidence="2" id="KW-0662">Pyridine nucleotide biosynthesis</keyword>
<comment type="pathway">
    <text evidence="5">Cofactor biosynthesis; nicotinate biosynthesis; nicotinate from nicotinamide: step 1/1.</text>
</comment>
<dbReference type="InterPro" id="IPR036380">
    <property type="entry name" value="Isochorismatase-like_sf"/>
</dbReference>
<dbReference type="GO" id="GO:0046872">
    <property type="term" value="F:metal ion binding"/>
    <property type="evidence" value="ECO:0007669"/>
    <property type="project" value="UniProtKB-KW"/>
</dbReference>
<dbReference type="SUPFAM" id="SSF52499">
    <property type="entry name" value="Isochorismatase-like hydrolases"/>
    <property type="match status" value="1"/>
</dbReference>
<evidence type="ECO:0000313" key="9">
    <source>
        <dbReference type="EMBL" id="RHD56060.1"/>
    </source>
</evidence>
<dbReference type="GO" id="GO:0008936">
    <property type="term" value="F:nicotinamidase activity"/>
    <property type="evidence" value="ECO:0007669"/>
    <property type="project" value="UniProtKB-EC"/>
</dbReference>
<dbReference type="PANTHER" id="PTHR11080:SF2">
    <property type="entry name" value="LD05707P"/>
    <property type="match status" value="1"/>
</dbReference>
<gene>
    <name evidence="9" type="ORF">DW787_05110</name>
</gene>